<dbReference type="InterPro" id="IPR055706">
    <property type="entry name" value="Slg1/2_DUF7282"/>
</dbReference>
<gene>
    <name evidence="4" type="ORF">C450_20886</name>
</gene>
<comment type="caution">
    <text evidence="4">The sequence shown here is derived from an EMBL/GenBank/DDBJ whole genome shotgun (WGS) entry which is preliminary data.</text>
</comment>
<dbReference type="Pfam" id="PF04307">
    <property type="entry name" value="YdjM"/>
    <property type="match status" value="1"/>
</dbReference>
<reference evidence="4 5" key="1">
    <citation type="journal article" date="2014" name="PLoS Genet.">
        <title>Phylogenetically driven sequencing of extremely halophilic archaea reveals strategies for static and dynamic osmo-response.</title>
        <authorList>
            <person name="Becker E.A."/>
            <person name="Seitzer P.M."/>
            <person name="Tritt A."/>
            <person name="Larsen D."/>
            <person name="Krusor M."/>
            <person name="Yao A.I."/>
            <person name="Wu D."/>
            <person name="Madern D."/>
            <person name="Eisen J.A."/>
            <person name="Darling A.E."/>
            <person name="Facciotti M.T."/>
        </authorList>
    </citation>
    <scope>NUCLEOTIDE SEQUENCE [LARGE SCALE GENOMIC DNA]</scope>
    <source>
        <strain evidence="4 5">DSM 8989</strain>
    </source>
</reference>
<sequence>MTLLAFAPVAHVLASDGKLLLAVLCWFGIQAVEPLPDQDFRLPMLTHRGVSHSLLGVFVVGGILGGAGWFLGGHGFKLLYDLLSTFVGVWDWLLGLLPELSASILAGLVPNIPPDEIVTTLQQQAGGSVDRSSFAIFGFFIGAYGVLAHLLGDVITVRGIKPFLPFSGWRFSVSSLRADSPVANAGLFGVGVLAIVVVLVATVPGAILGAGTPADLSPVGVAGAQDSGAHNGSVQINDTRTNQTQVVLESVTLPQNGYIVAQTGNDSGNQSGTVVGHTQYVRNGTFENVILELNETADASSKLSVTLYNDSTGDETLNVTGGIADTPYRTANGTPVRDSVQLGANGSESIGQNRNATTTNATVELDSTNNTTATNVTITEATLPDGGFVALHGEGFNQSGTLRGTEIAASGYLTPGTHRNLTLPVEQGVPGSSNVSRLNDTRANLSLVAYRDTDNNAQFGYTASKGRNDTPYETSDGGPVSDTGTVVLESNVERVNQQSQPAAATFSFADQQVQQRDGNASVVVRNVSLAEGGFIGIHTADFLPPTRQPIDSGLGHSQYLTAGNHSNIIVRLPPGSLAGNQTLVAVPYLDTNGNQRYDYTRSGGETDYAYIEQQNNSTVLINETATVRVPRSLRATSPASTSSITSTTVSEEPTQTATTDGNATRGAEGEQKGLLSGYSLLQLLGGALVIVLAPTVIRRLTRGR</sequence>
<dbReference type="EMBL" id="AOME01000108">
    <property type="protein sequence ID" value="EMA47814.1"/>
    <property type="molecule type" value="Genomic_DNA"/>
</dbReference>
<dbReference type="Pfam" id="PF23951">
    <property type="entry name" value="DUF7282"/>
    <property type="match status" value="3"/>
</dbReference>
<keyword evidence="2" id="KW-0812">Transmembrane</keyword>
<feature type="transmembrane region" description="Helical" evidence="2">
    <location>
        <begin position="675"/>
        <end position="697"/>
    </location>
</feature>
<feature type="domain" description="DUF7282" evidence="3">
    <location>
        <begin position="364"/>
        <end position="486"/>
    </location>
</feature>
<feature type="region of interest" description="Disordered" evidence="1">
    <location>
        <begin position="634"/>
        <end position="668"/>
    </location>
</feature>
<evidence type="ECO:0000313" key="5">
    <source>
        <dbReference type="Proteomes" id="UP000011625"/>
    </source>
</evidence>
<name>M0MST5_9EURY</name>
<feature type="transmembrane region" description="Helical" evidence="2">
    <location>
        <begin position="181"/>
        <end position="207"/>
    </location>
</feature>
<dbReference type="InterPro" id="IPR007404">
    <property type="entry name" value="YdjM-like"/>
</dbReference>
<protein>
    <recommendedName>
        <fullName evidence="3">DUF7282 domain-containing protein</fullName>
    </recommendedName>
</protein>
<evidence type="ECO:0000313" key="4">
    <source>
        <dbReference type="EMBL" id="EMA47814.1"/>
    </source>
</evidence>
<evidence type="ECO:0000259" key="3">
    <source>
        <dbReference type="Pfam" id="PF23951"/>
    </source>
</evidence>
<keyword evidence="2" id="KW-0472">Membrane</keyword>
<dbReference type="PATRIC" id="fig|1227456.3.peg.4211"/>
<feature type="region of interest" description="Disordered" evidence="1">
    <location>
        <begin position="460"/>
        <end position="481"/>
    </location>
</feature>
<feature type="compositionally biased region" description="Low complexity" evidence="1">
    <location>
        <begin position="635"/>
        <end position="654"/>
    </location>
</feature>
<organism evidence="4 5">
    <name type="scientific">Halococcus salifodinae DSM 8989</name>
    <dbReference type="NCBI Taxonomy" id="1227456"/>
    <lineage>
        <taxon>Archaea</taxon>
        <taxon>Methanobacteriati</taxon>
        <taxon>Methanobacteriota</taxon>
        <taxon>Stenosarchaea group</taxon>
        <taxon>Halobacteria</taxon>
        <taxon>Halobacteriales</taxon>
        <taxon>Halococcaceae</taxon>
        <taxon>Halococcus</taxon>
    </lineage>
</organism>
<keyword evidence="2" id="KW-1133">Transmembrane helix</keyword>
<proteinExistence type="predicted"/>
<dbReference type="STRING" id="1227456.C450_20886"/>
<keyword evidence="5" id="KW-1185">Reference proteome</keyword>
<evidence type="ECO:0000256" key="1">
    <source>
        <dbReference type="SAM" id="MobiDB-lite"/>
    </source>
</evidence>
<feature type="domain" description="DUF7282" evidence="3">
    <location>
        <begin position="505"/>
        <end position="616"/>
    </location>
</feature>
<accession>M0MST5</accession>
<evidence type="ECO:0000256" key="2">
    <source>
        <dbReference type="SAM" id="Phobius"/>
    </source>
</evidence>
<dbReference type="Proteomes" id="UP000011625">
    <property type="component" value="Unassembled WGS sequence"/>
</dbReference>
<feature type="transmembrane region" description="Helical" evidence="2">
    <location>
        <begin position="50"/>
        <end position="71"/>
    </location>
</feature>
<dbReference type="AlphaFoldDB" id="M0MST5"/>
<feature type="transmembrane region" description="Helical" evidence="2">
    <location>
        <begin position="134"/>
        <end position="160"/>
    </location>
</feature>
<feature type="domain" description="DUF7282" evidence="3">
    <location>
        <begin position="233"/>
        <end position="340"/>
    </location>
</feature>
<dbReference type="OrthoDB" id="214949at2157"/>